<dbReference type="Proteomes" id="UP000499080">
    <property type="component" value="Unassembled WGS sequence"/>
</dbReference>
<comment type="caution">
    <text evidence="1">The sequence shown here is derived from an EMBL/GenBank/DDBJ whole genome shotgun (WGS) entry which is preliminary data.</text>
</comment>
<proteinExistence type="predicted"/>
<protein>
    <submittedName>
        <fullName evidence="1">Uncharacterized protein</fullName>
    </submittedName>
</protein>
<name>A0A4Y2EJ17_ARAVE</name>
<keyword evidence="2" id="KW-1185">Reference proteome</keyword>
<dbReference type="AlphaFoldDB" id="A0A4Y2EJ17"/>
<organism evidence="1 2">
    <name type="scientific">Araneus ventricosus</name>
    <name type="common">Orbweaver spider</name>
    <name type="synonym">Epeira ventricosa</name>
    <dbReference type="NCBI Taxonomy" id="182803"/>
    <lineage>
        <taxon>Eukaryota</taxon>
        <taxon>Metazoa</taxon>
        <taxon>Ecdysozoa</taxon>
        <taxon>Arthropoda</taxon>
        <taxon>Chelicerata</taxon>
        <taxon>Arachnida</taxon>
        <taxon>Araneae</taxon>
        <taxon>Araneomorphae</taxon>
        <taxon>Entelegynae</taxon>
        <taxon>Araneoidea</taxon>
        <taxon>Araneidae</taxon>
        <taxon>Araneus</taxon>
    </lineage>
</organism>
<reference evidence="1 2" key="1">
    <citation type="journal article" date="2019" name="Sci. Rep.">
        <title>Orb-weaving spider Araneus ventricosus genome elucidates the spidroin gene catalogue.</title>
        <authorList>
            <person name="Kono N."/>
            <person name="Nakamura H."/>
            <person name="Ohtoshi R."/>
            <person name="Moran D.A.P."/>
            <person name="Shinohara A."/>
            <person name="Yoshida Y."/>
            <person name="Fujiwara M."/>
            <person name="Mori M."/>
            <person name="Tomita M."/>
            <person name="Arakawa K."/>
        </authorList>
    </citation>
    <scope>NUCLEOTIDE SEQUENCE [LARGE SCALE GENOMIC DNA]</scope>
</reference>
<evidence type="ECO:0000313" key="1">
    <source>
        <dbReference type="EMBL" id="GBM29140.1"/>
    </source>
</evidence>
<gene>
    <name evidence="1" type="ORF">AVEN_97421_1</name>
</gene>
<evidence type="ECO:0000313" key="2">
    <source>
        <dbReference type="Proteomes" id="UP000499080"/>
    </source>
</evidence>
<sequence length="101" mass="11339">MGLEADKNDIDELLEEHSQELTAEDLKELRCVSQQEDVEESLSEKEEISGSHILQDFKLSADLFAKAFIIFSISMICKTPRSVDMIAKPTNYSLLGDAVVF</sequence>
<accession>A0A4Y2EJ17</accession>
<dbReference type="EMBL" id="BGPR01000628">
    <property type="protein sequence ID" value="GBM29140.1"/>
    <property type="molecule type" value="Genomic_DNA"/>
</dbReference>